<gene>
    <name evidence="12" type="ORF">CP523_04190</name>
    <name evidence="13" type="ORF">NH397_12435</name>
</gene>
<keyword evidence="3 10" id="KW-0813">Transport</keyword>
<dbReference type="InterPro" id="IPR010065">
    <property type="entry name" value="AA_ABC_transptr_permease_3TM"/>
</dbReference>
<dbReference type="Pfam" id="PF00528">
    <property type="entry name" value="BPD_transp_1"/>
    <property type="match status" value="1"/>
</dbReference>
<evidence type="ECO:0000313" key="14">
    <source>
        <dbReference type="Proteomes" id="UP000280586"/>
    </source>
</evidence>
<evidence type="ECO:0000256" key="3">
    <source>
        <dbReference type="ARBA" id="ARBA00022448"/>
    </source>
</evidence>
<dbReference type="Proteomes" id="UP000280586">
    <property type="component" value="Chromosome"/>
</dbReference>
<comment type="similarity">
    <text evidence="10">Belongs to the binding-protein-dependent transport system permease family.</text>
</comment>
<dbReference type="Proteomes" id="UP001055437">
    <property type="component" value="Chromosome"/>
</dbReference>
<dbReference type="InterPro" id="IPR000515">
    <property type="entry name" value="MetI-like"/>
</dbReference>
<dbReference type="SUPFAM" id="SSF53850">
    <property type="entry name" value="Periplasmic binding protein-like II"/>
    <property type="match status" value="1"/>
</dbReference>
<dbReference type="EMBL" id="CP099799">
    <property type="protein sequence ID" value="USS00289.1"/>
    <property type="molecule type" value="Genomic_DNA"/>
</dbReference>
<dbReference type="InterPro" id="IPR001638">
    <property type="entry name" value="Solute-binding_3/MltF_N"/>
</dbReference>
<dbReference type="RefSeq" id="WP_066676853.1">
    <property type="nucleotide sequence ID" value="NZ_CABMIZ010000020.1"/>
</dbReference>
<dbReference type="PROSITE" id="PS01039">
    <property type="entry name" value="SBP_BACTERIAL_3"/>
    <property type="match status" value="1"/>
</dbReference>
<dbReference type="PANTHER" id="PTHR30614">
    <property type="entry name" value="MEMBRANE COMPONENT OF AMINO ACID ABC TRANSPORTER"/>
    <property type="match status" value="1"/>
</dbReference>
<keyword evidence="9 10" id="KW-0472">Membrane</keyword>
<evidence type="ECO:0000313" key="13">
    <source>
        <dbReference type="EMBL" id="USS00289.1"/>
    </source>
</evidence>
<accession>A0A9N7JJV1</accession>
<sequence>MKKRVGVIILLLIMIGILLGGINLFFKNKSNSARRIVVGTSGTYYPFTFSDGDRVSGFEIDLWNEIGKRLNYDIEYKTASFSGLFGLLDSKKVNVISNQITVTDERKKKYYFSEPYVESGAQIIIKNDYEGKIESFEDLKGKKVGVDLGSNYENLLRGKDKSNEIDIVTYQSTDSAFNDLMIGRIDAVVIDKISAVININEKNLPLKLAGEPFEKVVNAFPFIKNDENLEFIKTLNNVLDDMKNDGTLQQISNKWLNIDVVSYNSDSFFNRLIKGIFSGAKTTLALGIISMIIGLIIGTIISIIKNLKVIGLTQILSIYVSFFRGTPVLVQLFLLYFGLPQIFPALKGMSAFTAAYIGLGLNASAYIAEALRAGFETVDKGQLEAALAIGMTRIQATKRIILPQVFRMSIPSLGNIYIDVIKGSSLAFTLGVTEILAKSQMLAAASYRFFESYIAVAIIYWVLIGIFNYLQRILEKRLSIY</sequence>
<feature type="transmembrane region" description="Helical" evidence="10">
    <location>
        <begin position="284"/>
        <end position="304"/>
    </location>
</feature>
<dbReference type="NCBIfam" id="TIGR01726">
    <property type="entry name" value="HEQRo_perm_3TM"/>
    <property type="match status" value="1"/>
</dbReference>
<dbReference type="InterPro" id="IPR043429">
    <property type="entry name" value="ArtM/GltK/GlnP/TcyL/YhdX-like"/>
</dbReference>
<dbReference type="OrthoDB" id="8613538at2"/>
<organism evidence="12 14">
    <name type="scientific">Clostridium septicum</name>
    <dbReference type="NCBI Taxonomy" id="1504"/>
    <lineage>
        <taxon>Bacteria</taxon>
        <taxon>Bacillati</taxon>
        <taxon>Bacillota</taxon>
        <taxon>Clostridia</taxon>
        <taxon>Eubacteriales</taxon>
        <taxon>Clostridiaceae</taxon>
        <taxon>Clostridium</taxon>
    </lineage>
</organism>
<evidence type="ECO:0000313" key="15">
    <source>
        <dbReference type="Proteomes" id="UP001055437"/>
    </source>
</evidence>
<evidence type="ECO:0000256" key="5">
    <source>
        <dbReference type="ARBA" id="ARBA00022692"/>
    </source>
</evidence>
<dbReference type="Gene3D" id="3.40.190.10">
    <property type="entry name" value="Periplasmic binding protein-like II"/>
    <property type="match status" value="2"/>
</dbReference>
<dbReference type="InterPro" id="IPR018313">
    <property type="entry name" value="SBP_3_CS"/>
</dbReference>
<dbReference type="GO" id="GO:0015184">
    <property type="term" value="F:L-cystine transmembrane transporter activity"/>
    <property type="evidence" value="ECO:0007669"/>
    <property type="project" value="TreeGrafter"/>
</dbReference>
<feature type="transmembrane region" description="Helical" evidence="10">
    <location>
        <begin position="316"/>
        <end position="337"/>
    </location>
</feature>
<protein>
    <submittedName>
        <fullName evidence="13">ABC transporter permease subunit</fullName>
    </submittedName>
    <submittedName>
        <fullName evidence="12">Amino acid ABC transporter</fullName>
    </submittedName>
</protein>
<comment type="similarity">
    <text evidence="2">Belongs to the bacterial solute-binding protein 3 family.</text>
</comment>
<reference evidence="13" key="2">
    <citation type="submission" date="2022-06" db="EMBL/GenBank/DDBJ databases">
        <authorList>
            <person name="Holder M.E."/>
            <person name="Ajami N.J."/>
            <person name="Petrosino J.F."/>
        </authorList>
    </citation>
    <scope>NUCLEOTIDE SEQUENCE</scope>
    <source>
        <strain evidence="13">RMA 8861</strain>
    </source>
</reference>
<evidence type="ECO:0000313" key="12">
    <source>
        <dbReference type="EMBL" id="AYE33728.1"/>
    </source>
</evidence>
<keyword evidence="8 10" id="KW-1133">Transmembrane helix</keyword>
<feature type="transmembrane region" description="Helical" evidence="10">
    <location>
        <begin position="6"/>
        <end position="26"/>
    </location>
</feature>
<evidence type="ECO:0000256" key="1">
    <source>
        <dbReference type="ARBA" id="ARBA00004651"/>
    </source>
</evidence>
<dbReference type="PANTHER" id="PTHR30614:SF0">
    <property type="entry name" value="L-CYSTINE TRANSPORT SYSTEM PERMEASE PROTEIN TCYL"/>
    <property type="match status" value="1"/>
</dbReference>
<keyword evidence="4" id="KW-1003">Cell membrane</keyword>
<evidence type="ECO:0000256" key="6">
    <source>
        <dbReference type="ARBA" id="ARBA00022729"/>
    </source>
</evidence>
<evidence type="ECO:0000256" key="10">
    <source>
        <dbReference type="RuleBase" id="RU363032"/>
    </source>
</evidence>
<feature type="transmembrane region" description="Helical" evidence="10">
    <location>
        <begin position="452"/>
        <end position="470"/>
    </location>
</feature>
<feature type="transmembrane region" description="Helical" evidence="10">
    <location>
        <begin position="349"/>
        <end position="368"/>
    </location>
</feature>
<reference evidence="12 14" key="1">
    <citation type="submission" date="2017-09" db="EMBL/GenBank/DDBJ databases">
        <authorList>
            <person name="Thomas P."/>
            <person name="Seyboldt C."/>
        </authorList>
    </citation>
    <scope>NUCLEOTIDE SEQUENCE [LARGE SCALE GENOMIC DNA]</scope>
    <source>
        <strain evidence="12 14">DSM 7534</strain>
    </source>
</reference>
<dbReference type="KEGG" id="csep:CP523_04190"/>
<keyword evidence="5 10" id="KW-0812">Transmembrane</keyword>
<evidence type="ECO:0000256" key="9">
    <source>
        <dbReference type="ARBA" id="ARBA00023136"/>
    </source>
</evidence>
<keyword evidence="7" id="KW-0029">Amino-acid transport</keyword>
<dbReference type="GO" id="GO:0043190">
    <property type="term" value="C:ATP-binding cassette (ABC) transporter complex"/>
    <property type="evidence" value="ECO:0007669"/>
    <property type="project" value="InterPro"/>
</dbReference>
<name>A0A9N7JJV1_CLOSE</name>
<evidence type="ECO:0000256" key="4">
    <source>
        <dbReference type="ARBA" id="ARBA00022475"/>
    </source>
</evidence>
<keyword evidence="6" id="KW-0732">Signal</keyword>
<evidence type="ECO:0000256" key="8">
    <source>
        <dbReference type="ARBA" id="ARBA00022989"/>
    </source>
</evidence>
<evidence type="ECO:0000259" key="11">
    <source>
        <dbReference type="PROSITE" id="PS50928"/>
    </source>
</evidence>
<evidence type="ECO:0000256" key="2">
    <source>
        <dbReference type="ARBA" id="ARBA00010333"/>
    </source>
</evidence>
<evidence type="ECO:0000256" key="7">
    <source>
        <dbReference type="ARBA" id="ARBA00022970"/>
    </source>
</evidence>
<dbReference type="InterPro" id="IPR035906">
    <property type="entry name" value="MetI-like_sf"/>
</dbReference>
<dbReference type="AlphaFoldDB" id="A0A9N7JJV1"/>
<dbReference type="GeneID" id="303559885"/>
<dbReference type="CDD" id="cd13709">
    <property type="entry name" value="PBP2_YxeM"/>
    <property type="match status" value="1"/>
</dbReference>
<dbReference type="SMART" id="SM00062">
    <property type="entry name" value="PBPb"/>
    <property type="match status" value="1"/>
</dbReference>
<dbReference type="Gene3D" id="1.10.3720.10">
    <property type="entry name" value="MetI-like"/>
    <property type="match status" value="1"/>
</dbReference>
<dbReference type="SUPFAM" id="SSF161098">
    <property type="entry name" value="MetI-like"/>
    <property type="match status" value="1"/>
</dbReference>
<proteinExistence type="inferred from homology"/>
<comment type="subcellular location">
    <subcellularLocation>
        <location evidence="1 10">Cell membrane</location>
        <topology evidence="1 10">Multi-pass membrane protein</topology>
    </subcellularLocation>
</comment>
<dbReference type="EMBL" id="CP023671">
    <property type="protein sequence ID" value="AYE33728.1"/>
    <property type="molecule type" value="Genomic_DNA"/>
</dbReference>
<dbReference type="CDD" id="cd06261">
    <property type="entry name" value="TM_PBP2"/>
    <property type="match status" value="1"/>
</dbReference>
<dbReference type="Pfam" id="PF00497">
    <property type="entry name" value="SBP_bac_3"/>
    <property type="match status" value="1"/>
</dbReference>
<keyword evidence="15" id="KW-1185">Reference proteome</keyword>
<dbReference type="PROSITE" id="PS50928">
    <property type="entry name" value="ABC_TM1"/>
    <property type="match status" value="1"/>
</dbReference>
<feature type="domain" description="ABC transmembrane type-1" evidence="11">
    <location>
        <begin position="280"/>
        <end position="471"/>
    </location>
</feature>